<evidence type="ECO:0000259" key="8">
    <source>
        <dbReference type="PROSITE" id="PS50836"/>
    </source>
</evidence>
<accession>A0AAV7EIG9</accession>
<dbReference type="Pfam" id="PF04526">
    <property type="entry name" value="DUF568"/>
    <property type="match status" value="1"/>
</dbReference>
<dbReference type="EMBL" id="JAINDJ010000005">
    <property type="protein sequence ID" value="KAG9447482.1"/>
    <property type="molecule type" value="Genomic_DNA"/>
</dbReference>
<comment type="subcellular location">
    <subcellularLocation>
        <location evidence="1">Membrane</location>
    </subcellularLocation>
</comment>
<comment type="caution">
    <text evidence="9">The sequence shown here is derived from an EMBL/GenBank/DDBJ whole genome shotgun (WGS) entry which is preliminary data.</text>
</comment>
<dbReference type="CDD" id="cd09629">
    <property type="entry name" value="DOMON_CIL1_like"/>
    <property type="match status" value="1"/>
</dbReference>
<evidence type="ECO:0000256" key="3">
    <source>
        <dbReference type="ARBA" id="ARBA00022729"/>
    </source>
</evidence>
<keyword evidence="3 7" id="KW-0732">Signal</keyword>
<keyword evidence="6" id="KW-0812">Transmembrane</keyword>
<organism evidence="9 10">
    <name type="scientific">Aristolochia fimbriata</name>
    <name type="common">White veined hardy Dutchman's pipe vine</name>
    <dbReference type="NCBI Taxonomy" id="158543"/>
    <lineage>
        <taxon>Eukaryota</taxon>
        <taxon>Viridiplantae</taxon>
        <taxon>Streptophyta</taxon>
        <taxon>Embryophyta</taxon>
        <taxon>Tracheophyta</taxon>
        <taxon>Spermatophyta</taxon>
        <taxon>Magnoliopsida</taxon>
        <taxon>Magnoliidae</taxon>
        <taxon>Piperales</taxon>
        <taxon>Aristolochiaceae</taxon>
        <taxon>Aristolochia</taxon>
    </lineage>
</organism>
<dbReference type="InterPro" id="IPR005018">
    <property type="entry name" value="DOMON_domain"/>
</dbReference>
<reference evidence="9 10" key="1">
    <citation type="submission" date="2021-07" db="EMBL/GenBank/DDBJ databases">
        <title>The Aristolochia fimbriata genome: insights into angiosperm evolution, floral development and chemical biosynthesis.</title>
        <authorList>
            <person name="Jiao Y."/>
        </authorList>
    </citation>
    <scope>NUCLEOTIDE SEQUENCE [LARGE SCALE GENOMIC DNA]</scope>
    <source>
        <strain evidence="9">IBCAS-2021</strain>
        <tissue evidence="9">Leaf</tissue>
    </source>
</reference>
<dbReference type="PROSITE" id="PS50836">
    <property type="entry name" value="DOMON"/>
    <property type="match status" value="1"/>
</dbReference>
<keyword evidence="6" id="KW-1133">Transmembrane helix</keyword>
<name>A0AAV7EIG9_ARIFI</name>
<protein>
    <recommendedName>
        <fullName evidence="8">DOMON domain-containing protein</fullName>
    </recommendedName>
</protein>
<keyword evidence="4 6" id="KW-0472">Membrane</keyword>
<dbReference type="PANTHER" id="PTHR23130:SF157">
    <property type="entry name" value="AUXIN-INDUCED IN ROOT CULTURES PROTEIN 12"/>
    <property type="match status" value="1"/>
</dbReference>
<gene>
    <name evidence="9" type="ORF">H6P81_013610</name>
</gene>
<evidence type="ECO:0000256" key="1">
    <source>
        <dbReference type="ARBA" id="ARBA00004370"/>
    </source>
</evidence>
<proteinExistence type="predicted"/>
<evidence type="ECO:0000256" key="4">
    <source>
        <dbReference type="ARBA" id="ARBA00023136"/>
    </source>
</evidence>
<keyword evidence="2" id="KW-0813">Transport</keyword>
<dbReference type="PANTHER" id="PTHR23130">
    <property type="entry name" value="CYTOCHROME B561 AND DOMON DOMAIN-CONTAINING PROTEIN"/>
    <property type="match status" value="1"/>
</dbReference>
<evidence type="ECO:0000313" key="10">
    <source>
        <dbReference type="Proteomes" id="UP000825729"/>
    </source>
</evidence>
<evidence type="ECO:0000256" key="7">
    <source>
        <dbReference type="SAM" id="SignalP"/>
    </source>
</evidence>
<feature type="signal peptide" evidence="7">
    <location>
        <begin position="1"/>
        <end position="26"/>
    </location>
</feature>
<evidence type="ECO:0000313" key="9">
    <source>
        <dbReference type="EMBL" id="KAG9447482.1"/>
    </source>
</evidence>
<evidence type="ECO:0000256" key="2">
    <source>
        <dbReference type="ARBA" id="ARBA00022448"/>
    </source>
</evidence>
<feature type="region of interest" description="Disordered" evidence="5">
    <location>
        <begin position="192"/>
        <end position="221"/>
    </location>
</feature>
<sequence length="249" mass="25810">MESSSSSYLRILVCVFSALMFFTASAQSASCNSQTLPANKAFKLCADLPTLSSFLHWTYDASNSSLSMAFVAPPEKPEGWVAWGINPAATRMLGTQALIAHRSSKGSLVVQTFNVSDYRIQPSNISYPVSGLSAAVVNGSIVIFATWELPKGTTTVNQVWQVGPSVDGGIPAKHAMAPANMNAVGKLNLLRGTAPAPGAESPSPSSSSSSPPASPNSGTPSSATVAVASSSLLGFVWVAVAFSVLDLIR</sequence>
<dbReference type="Proteomes" id="UP000825729">
    <property type="component" value="Unassembled WGS sequence"/>
</dbReference>
<dbReference type="GO" id="GO:0016020">
    <property type="term" value="C:membrane"/>
    <property type="evidence" value="ECO:0007669"/>
    <property type="project" value="UniProtKB-SubCell"/>
</dbReference>
<evidence type="ECO:0000256" key="5">
    <source>
        <dbReference type="SAM" id="MobiDB-lite"/>
    </source>
</evidence>
<evidence type="ECO:0000256" key="6">
    <source>
        <dbReference type="SAM" id="Phobius"/>
    </source>
</evidence>
<feature type="chain" id="PRO_5044000785" description="DOMON domain-containing protein" evidence="7">
    <location>
        <begin position="27"/>
        <end position="249"/>
    </location>
</feature>
<feature type="domain" description="DOMON" evidence="8">
    <location>
        <begin position="51"/>
        <end position="163"/>
    </location>
</feature>
<keyword evidence="10" id="KW-1185">Reference proteome</keyword>
<feature type="transmembrane region" description="Helical" evidence="6">
    <location>
        <begin position="225"/>
        <end position="248"/>
    </location>
</feature>
<dbReference type="InterPro" id="IPR045265">
    <property type="entry name" value="AIR12_DOMON"/>
</dbReference>
<dbReference type="AlphaFoldDB" id="A0AAV7EIG9"/>